<dbReference type="InterPro" id="IPR039883">
    <property type="entry name" value="Fcf2/DNTTIP2"/>
</dbReference>
<evidence type="ECO:0000256" key="2">
    <source>
        <dbReference type="ARBA" id="ARBA00023242"/>
    </source>
</evidence>
<gene>
    <name evidence="6" type="primary">LOC108079327</name>
</gene>
<reference evidence="6" key="2">
    <citation type="submission" date="2025-08" db="UniProtKB">
        <authorList>
            <consortium name="RefSeq"/>
        </authorList>
    </citation>
    <scope>IDENTIFICATION</scope>
    <source>
        <strain evidence="6">14028-0561.14</strain>
        <tissue evidence="6">Whole fly</tissue>
    </source>
</reference>
<dbReference type="GO" id="GO:0006396">
    <property type="term" value="P:RNA processing"/>
    <property type="evidence" value="ECO:0007669"/>
    <property type="project" value="TreeGrafter"/>
</dbReference>
<protein>
    <submittedName>
        <fullName evidence="6">Deoxynucleotidyltransferase terminal-interacting protein 2</fullName>
    </submittedName>
</protein>
<dbReference type="GO" id="GO:0003723">
    <property type="term" value="F:RNA binding"/>
    <property type="evidence" value="ECO:0007669"/>
    <property type="project" value="TreeGrafter"/>
</dbReference>
<dbReference type="AlphaFoldDB" id="A0A6P4J1D7"/>
<evidence type="ECO:0000256" key="1">
    <source>
        <dbReference type="ARBA" id="ARBA00004604"/>
    </source>
</evidence>
<dbReference type="OrthoDB" id="427886at2759"/>
<dbReference type="GO" id="GO:0005730">
    <property type="term" value="C:nucleolus"/>
    <property type="evidence" value="ECO:0007669"/>
    <property type="project" value="UniProtKB-SubCell"/>
</dbReference>
<proteinExistence type="predicted"/>
<feature type="region of interest" description="Disordered" evidence="3">
    <location>
        <begin position="91"/>
        <end position="111"/>
    </location>
</feature>
<evidence type="ECO:0000259" key="4">
    <source>
        <dbReference type="Pfam" id="PF08698"/>
    </source>
</evidence>
<dbReference type="InterPro" id="IPR014810">
    <property type="entry name" value="Fcf2_C"/>
</dbReference>
<evidence type="ECO:0000313" key="5">
    <source>
        <dbReference type="Proteomes" id="UP001652661"/>
    </source>
</evidence>
<organism evidence="5 6">
    <name type="scientific">Drosophila kikkawai</name>
    <name type="common">Fruit fly</name>
    <dbReference type="NCBI Taxonomy" id="30033"/>
    <lineage>
        <taxon>Eukaryota</taxon>
        <taxon>Metazoa</taxon>
        <taxon>Ecdysozoa</taxon>
        <taxon>Arthropoda</taxon>
        <taxon>Hexapoda</taxon>
        <taxon>Insecta</taxon>
        <taxon>Pterygota</taxon>
        <taxon>Neoptera</taxon>
        <taxon>Endopterygota</taxon>
        <taxon>Diptera</taxon>
        <taxon>Brachycera</taxon>
        <taxon>Muscomorpha</taxon>
        <taxon>Ephydroidea</taxon>
        <taxon>Drosophilidae</taxon>
        <taxon>Drosophila</taxon>
        <taxon>Sophophora</taxon>
    </lineage>
</organism>
<name>A0A6P4J1D7_DROKI</name>
<dbReference type="Pfam" id="PF08698">
    <property type="entry name" value="Fcf2"/>
    <property type="match status" value="1"/>
</dbReference>
<dbReference type="RefSeq" id="XP_017029121.1">
    <property type="nucleotide sequence ID" value="XM_017173632.3"/>
</dbReference>
<keyword evidence="5" id="KW-1185">Reference proteome</keyword>
<sequence>MDSMFVLDRTGQRQSSLPTVVYKTNRFLLQEESDEIRGTDDAEDEVKLFGLKLDRNKVDISVSSSLAAPRKFSSEMTESLDKVAEKVTDAAENSRIEKRPKRKRVTELDNSSGLSMSMRQDNVEMNMQRSRRTLDPGLDQRSALPTVSKRLQPVLNRLERKKNMGSGWFNLPATEIDEEINNELKIIQMRSVLNPKQFYKKNDLKVIPKYFQIGVVEHSALDYYKEKNTRNTKKSLVDELLQDEDFQKFNKRRYNMALQCNAKYNHRKNIKKMKKIKNK</sequence>
<dbReference type="PANTHER" id="PTHR21686">
    <property type="entry name" value="DEOXYNUCLEOTIDYLTRANSFERASE TERMINAL-INTERACTING PROTEIN 2"/>
    <property type="match status" value="1"/>
</dbReference>
<dbReference type="Proteomes" id="UP001652661">
    <property type="component" value="Chromosome 2R"/>
</dbReference>
<keyword evidence="2" id="KW-0539">Nucleus</keyword>
<dbReference type="GeneID" id="108079327"/>
<dbReference type="PANTHER" id="PTHR21686:SF12">
    <property type="entry name" value="DEOXYNUCLEOTIDYLTRANSFERASE TERMINAL-INTERACTING PROTEIN 2"/>
    <property type="match status" value="1"/>
</dbReference>
<comment type="subcellular location">
    <subcellularLocation>
        <location evidence="1">Nucleus</location>
        <location evidence="1">Nucleolus</location>
    </subcellularLocation>
</comment>
<reference evidence="5" key="1">
    <citation type="submission" date="2025-05" db="UniProtKB">
        <authorList>
            <consortium name="RefSeq"/>
        </authorList>
    </citation>
    <scope>NUCLEOTIDE SEQUENCE [LARGE SCALE GENOMIC DNA]</scope>
    <source>
        <strain evidence="5">14028-0561.14</strain>
    </source>
</reference>
<evidence type="ECO:0000313" key="6">
    <source>
        <dbReference type="RefSeq" id="XP_017029121.1"/>
    </source>
</evidence>
<accession>A0A6P4J1D7</accession>
<evidence type="ECO:0000256" key="3">
    <source>
        <dbReference type="SAM" id="MobiDB-lite"/>
    </source>
</evidence>
<feature type="domain" description="Fcf2 pre-rRNA processing C-terminal" evidence="4">
    <location>
        <begin position="161"/>
        <end position="253"/>
    </location>
</feature>